<dbReference type="Pfam" id="PF05193">
    <property type="entry name" value="Peptidase_M16_C"/>
    <property type="match status" value="2"/>
</dbReference>
<dbReference type="GO" id="GO:0004222">
    <property type="term" value="F:metalloendopeptidase activity"/>
    <property type="evidence" value="ECO:0007669"/>
    <property type="project" value="InterPro"/>
</dbReference>
<dbReference type="InterPro" id="IPR001431">
    <property type="entry name" value="Pept_M16_Zn_BS"/>
</dbReference>
<evidence type="ECO:0000256" key="3">
    <source>
        <dbReference type="ARBA" id="ARBA00022670"/>
    </source>
</evidence>
<evidence type="ECO:0000256" key="9">
    <source>
        <dbReference type="SAM" id="SignalP"/>
    </source>
</evidence>
<dbReference type="InterPro" id="IPR011249">
    <property type="entry name" value="Metalloenz_LuxS/M16"/>
</dbReference>
<dbReference type="SUPFAM" id="SSF63411">
    <property type="entry name" value="LuxS/MPP-like metallohydrolase"/>
    <property type="match status" value="4"/>
</dbReference>
<evidence type="ECO:0000259" key="11">
    <source>
        <dbReference type="Pfam" id="PF05193"/>
    </source>
</evidence>
<keyword evidence="9" id="KW-0732">Signal</keyword>
<comment type="similarity">
    <text evidence="2 8">Belongs to the peptidase M16 family.</text>
</comment>
<dbReference type="PANTHER" id="PTHR43690">
    <property type="entry name" value="NARDILYSIN"/>
    <property type="match status" value="1"/>
</dbReference>
<keyword evidence="7" id="KW-0482">Metalloprotease</keyword>
<accession>A0A9X1X3B0</accession>
<dbReference type="GO" id="GO:0046872">
    <property type="term" value="F:metal ion binding"/>
    <property type="evidence" value="ECO:0007669"/>
    <property type="project" value="UniProtKB-KW"/>
</dbReference>
<comment type="cofactor">
    <cofactor evidence="1">
        <name>Zn(2+)</name>
        <dbReference type="ChEBI" id="CHEBI:29105"/>
    </cofactor>
</comment>
<organism evidence="12 13">
    <name type="scientific">Mucilaginibacter straminoryzae</name>
    <dbReference type="NCBI Taxonomy" id="2932774"/>
    <lineage>
        <taxon>Bacteria</taxon>
        <taxon>Pseudomonadati</taxon>
        <taxon>Bacteroidota</taxon>
        <taxon>Sphingobacteriia</taxon>
        <taxon>Sphingobacteriales</taxon>
        <taxon>Sphingobacteriaceae</taxon>
        <taxon>Mucilaginibacter</taxon>
    </lineage>
</organism>
<evidence type="ECO:0000313" key="13">
    <source>
        <dbReference type="Proteomes" id="UP001139450"/>
    </source>
</evidence>
<dbReference type="PROSITE" id="PS00143">
    <property type="entry name" value="INSULINASE"/>
    <property type="match status" value="1"/>
</dbReference>
<dbReference type="AlphaFoldDB" id="A0A9X1X3B0"/>
<dbReference type="Pfam" id="PF00675">
    <property type="entry name" value="Peptidase_M16"/>
    <property type="match status" value="1"/>
</dbReference>
<dbReference type="InterPro" id="IPR011765">
    <property type="entry name" value="Pept_M16_N"/>
</dbReference>
<evidence type="ECO:0000259" key="10">
    <source>
        <dbReference type="Pfam" id="PF00675"/>
    </source>
</evidence>
<feature type="domain" description="Peptidase M16 C-terminal" evidence="11">
    <location>
        <begin position="679"/>
        <end position="854"/>
    </location>
</feature>
<protein>
    <submittedName>
        <fullName evidence="12">Insulinase family protein</fullName>
    </submittedName>
</protein>
<keyword evidence="6" id="KW-0862">Zinc</keyword>
<comment type="caution">
    <text evidence="12">The sequence shown here is derived from an EMBL/GenBank/DDBJ whole genome shotgun (WGS) entry which is preliminary data.</text>
</comment>
<dbReference type="GO" id="GO:0006508">
    <property type="term" value="P:proteolysis"/>
    <property type="evidence" value="ECO:0007669"/>
    <property type="project" value="UniProtKB-KW"/>
</dbReference>
<reference evidence="12" key="1">
    <citation type="submission" date="2022-04" db="EMBL/GenBank/DDBJ databases">
        <title>Mucilaginibacter sp. RS28 isolated from freshwater.</title>
        <authorList>
            <person name="Ko S.-R."/>
        </authorList>
    </citation>
    <scope>NUCLEOTIDE SEQUENCE</scope>
    <source>
        <strain evidence="12">RS28</strain>
    </source>
</reference>
<dbReference type="EMBL" id="JALJEJ010000002">
    <property type="protein sequence ID" value="MCJ8208828.1"/>
    <property type="molecule type" value="Genomic_DNA"/>
</dbReference>
<name>A0A9X1X3B0_9SPHI</name>
<evidence type="ECO:0000256" key="1">
    <source>
        <dbReference type="ARBA" id="ARBA00001947"/>
    </source>
</evidence>
<dbReference type="Proteomes" id="UP001139450">
    <property type="component" value="Unassembled WGS sequence"/>
</dbReference>
<keyword evidence="5" id="KW-0378">Hydrolase</keyword>
<evidence type="ECO:0000256" key="8">
    <source>
        <dbReference type="RuleBase" id="RU004447"/>
    </source>
</evidence>
<dbReference type="InterPro" id="IPR007863">
    <property type="entry name" value="Peptidase_M16_C"/>
</dbReference>
<dbReference type="PANTHER" id="PTHR43690:SF34">
    <property type="entry name" value="ZINC PROTEASE PQQL-LIKE"/>
    <property type="match status" value="1"/>
</dbReference>
<evidence type="ECO:0000313" key="12">
    <source>
        <dbReference type="EMBL" id="MCJ8208828.1"/>
    </source>
</evidence>
<dbReference type="InterPro" id="IPR050626">
    <property type="entry name" value="Peptidase_M16"/>
</dbReference>
<evidence type="ECO:0000256" key="2">
    <source>
        <dbReference type="ARBA" id="ARBA00007261"/>
    </source>
</evidence>
<evidence type="ECO:0000256" key="4">
    <source>
        <dbReference type="ARBA" id="ARBA00022723"/>
    </source>
</evidence>
<proteinExistence type="inferred from homology"/>
<dbReference type="RefSeq" id="WP_245128664.1">
    <property type="nucleotide sequence ID" value="NZ_JALJEJ010000002.1"/>
</dbReference>
<feature type="chain" id="PRO_5040788684" evidence="9">
    <location>
        <begin position="21"/>
        <end position="929"/>
    </location>
</feature>
<dbReference type="Gene3D" id="3.30.830.10">
    <property type="entry name" value="Metalloenzyme, LuxS/M16 peptidase-like"/>
    <property type="match status" value="4"/>
</dbReference>
<feature type="signal peptide" evidence="9">
    <location>
        <begin position="1"/>
        <end position="20"/>
    </location>
</feature>
<keyword evidence="4" id="KW-0479">Metal-binding</keyword>
<gene>
    <name evidence="12" type="ORF">MUY27_03855</name>
</gene>
<keyword evidence="3" id="KW-0645">Protease</keyword>
<feature type="domain" description="Peptidase M16 C-terminal" evidence="11">
    <location>
        <begin position="201"/>
        <end position="381"/>
    </location>
</feature>
<evidence type="ECO:0000256" key="5">
    <source>
        <dbReference type="ARBA" id="ARBA00022801"/>
    </source>
</evidence>
<evidence type="ECO:0000256" key="7">
    <source>
        <dbReference type="ARBA" id="ARBA00023049"/>
    </source>
</evidence>
<sequence>MKVKRFFALSLLTGFCSAQAQVIPFDATVRTGKLANGFTYYIRHNEEPKNRVVFYLANKLGSVLETDDQRGLAHFIEHMNFNGTTHFPKNELVNYLQKSGVRFGADINAYTGFDETVYQLPLPSDNPEILKNGIEILHDWAHGATLDENEINKERGVILEEKRLGKGASDRMRSKFFPVILNNSRYASRLPIGTEEVLNNFKPETIRRFYNDWYRPDLQALIVVGDVNVDQMERTIKSKFADLKNPVKEKPRPDYTIPLTGANKFIALTDTEMPTTSAEILFKQPQLPLHTIKQYRESVARALFNQMLGERFSELQRQPNPPFLRASAGIGPFMANLDVLNLSITARPGNLQEGVKAAWREAERVKRFGFNGTELERAKKGYLTQFEAAFKEKDKTNSESYVKEYLQYFLYGTASPGISYEYELVKKDIANITINDINTLGQLFSITTNRDIIITAPEKEKANLPDEATFVGWMKAAATENIFPFKDEVNTQDILKAEPVAGKIVSRGSNSKLGITTWTLSNGIKVVLKPTVFKNDEILFSGFAPGGSSLYTYADYQSATAANMIPSFGAGNYNTTQLSKYLSGKQLAIQVSIGERTQNIYGQANNANLENALKLMYAYITEPRKDSAQFHGILERSKASLINRSNDPASVFRDTISAVLGNHNVRRTGPSLEKLNQVNLDRAYTIFQERFKNNGGFTIVFTGSIDTLAVKPLVEKYIASLPAKGKAEEAKDLNIDIPSGWIERKVYKGSEPKATVNLVFSGPFTYSFQNKLKLDALKETLEIRLLERLREDEGGVYSPSVRISTVKYPKQRYNLVVSFGCAPQNVDKLISSVLDEADKIKSSGPTQINLDKFKAEDQRTLETAIKTNGFWQNYILGQLQNQEDMDEINQYSQQLISINTNDVKETAMKYLNGNNFIKLILLPGKDQGN</sequence>
<feature type="domain" description="Peptidase M16 N-terminal" evidence="10">
    <location>
        <begin position="46"/>
        <end position="161"/>
    </location>
</feature>
<keyword evidence="13" id="KW-1185">Reference proteome</keyword>
<evidence type="ECO:0000256" key="6">
    <source>
        <dbReference type="ARBA" id="ARBA00022833"/>
    </source>
</evidence>